<feature type="transmembrane region" description="Helical" evidence="1">
    <location>
        <begin position="152"/>
        <end position="168"/>
    </location>
</feature>
<evidence type="ECO:0000313" key="2">
    <source>
        <dbReference type="EMBL" id="GHC95469.1"/>
    </source>
</evidence>
<evidence type="ECO:0000256" key="1">
    <source>
        <dbReference type="SAM" id="Phobius"/>
    </source>
</evidence>
<reference evidence="2" key="1">
    <citation type="journal article" date="2014" name="Int. J. Syst. Evol. Microbiol.">
        <title>Complete genome sequence of Corynebacterium casei LMG S-19264T (=DSM 44701T), isolated from a smear-ripened cheese.</title>
        <authorList>
            <consortium name="US DOE Joint Genome Institute (JGI-PGF)"/>
            <person name="Walter F."/>
            <person name="Albersmeier A."/>
            <person name="Kalinowski J."/>
            <person name="Ruckert C."/>
        </authorList>
    </citation>
    <scope>NUCLEOTIDE SEQUENCE</scope>
    <source>
        <strain evidence="2">JCM 4637</strain>
    </source>
</reference>
<dbReference type="RefSeq" id="WP_189824052.1">
    <property type="nucleotide sequence ID" value="NZ_BMVC01000006.1"/>
</dbReference>
<proteinExistence type="predicted"/>
<organism evidence="2 3">
    <name type="scientific">Streptomyces finlayi</name>
    <dbReference type="NCBI Taxonomy" id="67296"/>
    <lineage>
        <taxon>Bacteria</taxon>
        <taxon>Bacillati</taxon>
        <taxon>Actinomycetota</taxon>
        <taxon>Actinomycetes</taxon>
        <taxon>Kitasatosporales</taxon>
        <taxon>Streptomycetaceae</taxon>
        <taxon>Streptomyces</taxon>
    </lineage>
</organism>
<feature type="transmembrane region" description="Helical" evidence="1">
    <location>
        <begin position="127"/>
        <end position="146"/>
    </location>
</feature>
<sequence>MAAPYADASDDLGFDWQAERRRLDGPRPLLWGLAGLFVVLTVLAALLLDLWFATGIGFGAVVCWAVVAWSGVRLRRQWSEELGVPAEALPVLARRMNQGRVPESPRARAAIAELARKSMRGTTLGKWVYPIAAVIMLVNAVMGGLSRDWGQVALWSGLACLQGLNWFLTRRRRRWARRILATTESDR</sequence>
<protein>
    <submittedName>
        <fullName evidence="2">Uncharacterized protein</fullName>
    </submittedName>
</protein>
<dbReference type="AlphaFoldDB" id="A0A918WYQ9"/>
<keyword evidence="1" id="KW-0812">Transmembrane</keyword>
<evidence type="ECO:0000313" key="3">
    <source>
        <dbReference type="Proteomes" id="UP000638353"/>
    </source>
</evidence>
<feature type="transmembrane region" description="Helical" evidence="1">
    <location>
        <begin position="29"/>
        <end position="48"/>
    </location>
</feature>
<comment type="caution">
    <text evidence="2">The sequence shown here is derived from an EMBL/GenBank/DDBJ whole genome shotgun (WGS) entry which is preliminary data.</text>
</comment>
<gene>
    <name evidence="2" type="ORF">GCM10010334_34770</name>
</gene>
<keyword evidence="1" id="KW-1133">Transmembrane helix</keyword>
<accession>A0A918WYQ9</accession>
<name>A0A918WYQ9_9ACTN</name>
<reference evidence="2" key="2">
    <citation type="submission" date="2020-09" db="EMBL/GenBank/DDBJ databases">
        <authorList>
            <person name="Sun Q."/>
            <person name="Ohkuma M."/>
        </authorList>
    </citation>
    <scope>NUCLEOTIDE SEQUENCE</scope>
    <source>
        <strain evidence="2">JCM 4637</strain>
    </source>
</reference>
<feature type="transmembrane region" description="Helical" evidence="1">
    <location>
        <begin position="54"/>
        <end position="72"/>
    </location>
</feature>
<dbReference type="Proteomes" id="UP000638353">
    <property type="component" value="Unassembled WGS sequence"/>
</dbReference>
<keyword evidence="1" id="KW-0472">Membrane</keyword>
<dbReference type="EMBL" id="BMVC01000006">
    <property type="protein sequence ID" value="GHC95469.1"/>
    <property type="molecule type" value="Genomic_DNA"/>
</dbReference>